<evidence type="ECO:0000313" key="3">
    <source>
        <dbReference type="EMBL" id="PWE87266.1"/>
    </source>
</evidence>
<feature type="domain" description="DUF58" evidence="2">
    <location>
        <begin position="196"/>
        <end position="240"/>
    </location>
</feature>
<evidence type="ECO:0000256" key="1">
    <source>
        <dbReference type="SAM" id="Phobius"/>
    </source>
</evidence>
<proteinExistence type="predicted"/>
<dbReference type="AlphaFoldDB" id="A0A2V1JSQ6"/>
<dbReference type="RefSeq" id="WP_181369290.1">
    <property type="nucleotide sequence ID" value="NZ_JBGLFH010000003.1"/>
</dbReference>
<name>A0A2V1JSQ6_EUBRA</name>
<keyword evidence="1" id="KW-0812">Transmembrane</keyword>
<keyword evidence="4" id="KW-1185">Reference proteome</keyword>
<evidence type="ECO:0000259" key="2">
    <source>
        <dbReference type="Pfam" id="PF01882"/>
    </source>
</evidence>
<protein>
    <recommendedName>
        <fullName evidence="2">DUF58 domain-containing protein</fullName>
    </recommendedName>
</protein>
<evidence type="ECO:0000313" key="4">
    <source>
        <dbReference type="Proteomes" id="UP000245288"/>
    </source>
</evidence>
<dbReference type="EMBL" id="JRFU01000052">
    <property type="protein sequence ID" value="PWE87266.1"/>
    <property type="molecule type" value="Genomic_DNA"/>
</dbReference>
<gene>
    <name evidence="3" type="ORF">LG34_04995</name>
</gene>
<sequence>MNKNRIGYLVLMACLAVLVFLFSNRFLLFLLIMMVVLAVLMAVLSRVDARNMMVDMEIVSGTQEGKDLKVKVKMYSRFPLYAARSILMGVDIENTMFCSTERKYYFMYLSGKSREVELTIPARRCGEVKIQCAEILLQDLLKLFRRKIRPFETVQTIVYPRSVNVHVEMSRATIGAPREEGRMQNRKGNDPSEMFDIREYVPGDDIRLVHWKLSSKTENLILREASDPSHYNMVLLPDLGRKVMNIEAADEHGEPQENPVEEINTAVAFGTAIGEQLLRLGCAFCMAVPGKNGLQLCEVRDRRDLQRMLMLWMSSPIPEYSGQALQYFITEHLEEYFTRLLILSAGVYQQNLHTLSGQIGTTVVSARADLDTVISSVSGSCEMTDIPVDKTEEMYRIIC</sequence>
<feature type="transmembrane region" description="Helical" evidence="1">
    <location>
        <begin position="27"/>
        <end position="44"/>
    </location>
</feature>
<dbReference type="Pfam" id="PF01882">
    <property type="entry name" value="DUF58"/>
    <property type="match status" value="1"/>
</dbReference>
<reference evidence="3 4" key="1">
    <citation type="submission" date="2014-09" db="EMBL/GenBank/DDBJ databases">
        <title>Butyrate-producing bacteria isolated from human gut.</title>
        <authorList>
            <person name="Zhang Q."/>
            <person name="Zhao L."/>
        </authorList>
    </citation>
    <scope>NUCLEOTIDE SEQUENCE [LARGE SCALE GENOMIC DNA]</scope>
    <source>
        <strain evidence="3 4">21</strain>
    </source>
</reference>
<dbReference type="PANTHER" id="PTHR34351">
    <property type="entry name" value="SLR1927 PROTEIN-RELATED"/>
    <property type="match status" value="1"/>
</dbReference>
<dbReference type="InterPro" id="IPR002881">
    <property type="entry name" value="DUF58"/>
</dbReference>
<accession>A0A2V1JSQ6</accession>
<keyword evidence="1" id="KW-1133">Transmembrane helix</keyword>
<dbReference type="Proteomes" id="UP000245288">
    <property type="component" value="Unassembled WGS sequence"/>
</dbReference>
<dbReference type="PANTHER" id="PTHR34351:SF2">
    <property type="entry name" value="DUF58 DOMAIN-CONTAINING PROTEIN"/>
    <property type="match status" value="1"/>
</dbReference>
<organism evidence="3 4">
    <name type="scientific">Eubacterium ramulus</name>
    <dbReference type="NCBI Taxonomy" id="39490"/>
    <lineage>
        <taxon>Bacteria</taxon>
        <taxon>Bacillati</taxon>
        <taxon>Bacillota</taxon>
        <taxon>Clostridia</taxon>
        <taxon>Eubacteriales</taxon>
        <taxon>Eubacteriaceae</taxon>
        <taxon>Eubacterium</taxon>
    </lineage>
</organism>
<comment type="caution">
    <text evidence="3">The sequence shown here is derived from an EMBL/GenBank/DDBJ whole genome shotgun (WGS) entry which is preliminary data.</text>
</comment>
<feature type="transmembrane region" description="Helical" evidence="1">
    <location>
        <begin position="6"/>
        <end position="22"/>
    </location>
</feature>
<keyword evidence="1" id="KW-0472">Membrane</keyword>